<evidence type="ECO:0000313" key="3">
    <source>
        <dbReference type="Proteomes" id="UP000199354"/>
    </source>
</evidence>
<dbReference type="RefSeq" id="WP_091146955.1">
    <property type="nucleotide sequence ID" value="NZ_FMVF01000027.1"/>
</dbReference>
<sequence length="226" mass="25261">MKNLLLTVAIFSILHSCSNDEYTSQKNSNSATDRPSVPITNSEVNIGNQIWMTKNLGVSRYRNGDLIPQIQNTSQWWNTTSGAWCYYENITANGVIYGKLYNWYAVNDPRGLAPEGWHIPTEIEFANLRDYLGGPNVAGGAMKSLSLWNLPNIGATNSSGFSALAGGYRKDSSFSDKGTATSWWTETEIAPFDDRAYNFYVERYSPQCIVEYSDKNIGFAVRCVKD</sequence>
<feature type="domain" description="Fibrobacter succinogenes major paralogous" evidence="1">
    <location>
        <begin position="44"/>
        <end position="225"/>
    </location>
</feature>
<dbReference type="Proteomes" id="UP000199354">
    <property type="component" value="Unassembled WGS sequence"/>
</dbReference>
<dbReference type="OrthoDB" id="9805760at2"/>
<proteinExistence type="predicted"/>
<gene>
    <name evidence="2" type="ORF">SAMN02927903_03226</name>
</gene>
<protein>
    <submittedName>
        <fullName evidence="2">Major paralogous domain-containing protein</fullName>
    </submittedName>
</protein>
<name>A0A1G5KC10_9FLAO</name>
<keyword evidence="3" id="KW-1185">Reference proteome</keyword>
<dbReference type="AlphaFoldDB" id="A0A1G5KC10"/>
<evidence type="ECO:0000259" key="1">
    <source>
        <dbReference type="Pfam" id="PF09603"/>
    </source>
</evidence>
<evidence type="ECO:0000313" key="2">
    <source>
        <dbReference type="EMBL" id="SCY98077.1"/>
    </source>
</evidence>
<dbReference type="STRING" id="490189.SAMN02927903_03226"/>
<dbReference type="NCBIfam" id="TIGR02145">
    <property type="entry name" value="Fib_succ_major"/>
    <property type="match status" value="1"/>
</dbReference>
<reference evidence="2 3" key="1">
    <citation type="submission" date="2016-10" db="EMBL/GenBank/DDBJ databases">
        <authorList>
            <person name="de Groot N.N."/>
        </authorList>
    </citation>
    <scope>NUCLEOTIDE SEQUENCE [LARGE SCALE GENOMIC DNA]</scope>
    <source>
        <strain evidence="2 3">CGMCC 1.7031</strain>
    </source>
</reference>
<dbReference type="InterPro" id="IPR011871">
    <property type="entry name" value="Fib_succ_major"/>
</dbReference>
<accession>A0A1G5KC10</accession>
<dbReference type="EMBL" id="FMVF01000027">
    <property type="protein sequence ID" value="SCY98077.1"/>
    <property type="molecule type" value="Genomic_DNA"/>
</dbReference>
<dbReference type="Pfam" id="PF09603">
    <property type="entry name" value="Fib_succ_major"/>
    <property type="match status" value="1"/>
</dbReference>
<organism evidence="2 3">
    <name type="scientific">Flavobacterium caeni</name>
    <dbReference type="NCBI Taxonomy" id="490189"/>
    <lineage>
        <taxon>Bacteria</taxon>
        <taxon>Pseudomonadati</taxon>
        <taxon>Bacteroidota</taxon>
        <taxon>Flavobacteriia</taxon>
        <taxon>Flavobacteriales</taxon>
        <taxon>Flavobacteriaceae</taxon>
        <taxon>Flavobacterium</taxon>
    </lineage>
</organism>